<accession>A0A0D2QXT6</accession>
<dbReference type="Gramene" id="KJB43973">
    <property type="protein sequence ID" value="KJB43973"/>
    <property type="gene ID" value="B456_007G227200"/>
</dbReference>
<dbReference type="AlphaFoldDB" id="A0A0D2QXT6"/>
<evidence type="ECO:0000313" key="2">
    <source>
        <dbReference type="Proteomes" id="UP000032304"/>
    </source>
</evidence>
<sequence length="197" mass="22912">MIPTTQTDCSIPKHLKSKTFQQPIRVLSHQSYQSASIIYWKVFFQKPLRLFKILALFHLKSPKNSFSNYFLPLFQNGEPISDVACTMWLSPIYFNSIKCIDYESRTSNLLRLLHLENPFKLLSKPSRSKLSPLLQNGEGMLACKTVFEQRILPMSFLITIPKSRSIIFLAKSCIKIYFDKRVLRHLPHTNGRSLPFM</sequence>
<dbReference type="Proteomes" id="UP000032304">
    <property type="component" value="Chromosome 7"/>
</dbReference>
<proteinExistence type="predicted"/>
<name>A0A0D2QXT6_GOSRA</name>
<keyword evidence="2" id="KW-1185">Reference proteome</keyword>
<reference evidence="1 2" key="1">
    <citation type="journal article" date="2012" name="Nature">
        <title>Repeated polyploidization of Gossypium genomes and the evolution of spinnable cotton fibres.</title>
        <authorList>
            <person name="Paterson A.H."/>
            <person name="Wendel J.F."/>
            <person name="Gundlach H."/>
            <person name="Guo H."/>
            <person name="Jenkins J."/>
            <person name="Jin D."/>
            <person name="Llewellyn D."/>
            <person name="Showmaker K.C."/>
            <person name="Shu S."/>
            <person name="Udall J."/>
            <person name="Yoo M.J."/>
            <person name="Byers R."/>
            <person name="Chen W."/>
            <person name="Doron-Faigenboim A."/>
            <person name="Duke M.V."/>
            <person name="Gong L."/>
            <person name="Grimwood J."/>
            <person name="Grover C."/>
            <person name="Grupp K."/>
            <person name="Hu G."/>
            <person name="Lee T.H."/>
            <person name="Li J."/>
            <person name="Lin L."/>
            <person name="Liu T."/>
            <person name="Marler B.S."/>
            <person name="Page J.T."/>
            <person name="Roberts A.W."/>
            <person name="Romanel E."/>
            <person name="Sanders W.S."/>
            <person name="Szadkowski E."/>
            <person name="Tan X."/>
            <person name="Tang H."/>
            <person name="Xu C."/>
            <person name="Wang J."/>
            <person name="Wang Z."/>
            <person name="Zhang D."/>
            <person name="Zhang L."/>
            <person name="Ashrafi H."/>
            <person name="Bedon F."/>
            <person name="Bowers J.E."/>
            <person name="Brubaker C.L."/>
            <person name="Chee P.W."/>
            <person name="Das S."/>
            <person name="Gingle A.R."/>
            <person name="Haigler C.H."/>
            <person name="Harker D."/>
            <person name="Hoffmann L.V."/>
            <person name="Hovav R."/>
            <person name="Jones D.C."/>
            <person name="Lemke C."/>
            <person name="Mansoor S."/>
            <person name="ur Rahman M."/>
            <person name="Rainville L.N."/>
            <person name="Rambani A."/>
            <person name="Reddy U.K."/>
            <person name="Rong J.K."/>
            <person name="Saranga Y."/>
            <person name="Scheffler B.E."/>
            <person name="Scheffler J.A."/>
            <person name="Stelly D.M."/>
            <person name="Triplett B.A."/>
            <person name="Van Deynze A."/>
            <person name="Vaslin M.F."/>
            <person name="Waghmare V.N."/>
            <person name="Walford S.A."/>
            <person name="Wright R.J."/>
            <person name="Zaki E.A."/>
            <person name="Zhang T."/>
            <person name="Dennis E.S."/>
            <person name="Mayer K.F."/>
            <person name="Peterson D.G."/>
            <person name="Rokhsar D.S."/>
            <person name="Wang X."/>
            <person name="Schmutz J."/>
        </authorList>
    </citation>
    <scope>NUCLEOTIDE SEQUENCE [LARGE SCALE GENOMIC DNA]</scope>
</reference>
<evidence type="ECO:0000313" key="1">
    <source>
        <dbReference type="EMBL" id="KJB43973.1"/>
    </source>
</evidence>
<protein>
    <submittedName>
        <fullName evidence="1">Uncharacterized protein</fullName>
    </submittedName>
</protein>
<gene>
    <name evidence="1" type="ORF">B456_007G227200</name>
</gene>
<dbReference type="EMBL" id="CM001746">
    <property type="protein sequence ID" value="KJB43973.1"/>
    <property type="molecule type" value="Genomic_DNA"/>
</dbReference>
<organism evidence="1 2">
    <name type="scientific">Gossypium raimondii</name>
    <name type="common">Peruvian cotton</name>
    <name type="synonym">Gossypium klotzschianum subsp. raimondii</name>
    <dbReference type="NCBI Taxonomy" id="29730"/>
    <lineage>
        <taxon>Eukaryota</taxon>
        <taxon>Viridiplantae</taxon>
        <taxon>Streptophyta</taxon>
        <taxon>Embryophyta</taxon>
        <taxon>Tracheophyta</taxon>
        <taxon>Spermatophyta</taxon>
        <taxon>Magnoliopsida</taxon>
        <taxon>eudicotyledons</taxon>
        <taxon>Gunneridae</taxon>
        <taxon>Pentapetalae</taxon>
        <taxon>rosids</taxon>
        <taxon>malvids</taxon>
        <taxon>Malvales</taxon>
        <taxon>Malvaceae</taxon>
        <taxon>Malvoideae</taxon>
        <taxon>Gossypium</taxon>
    </lineage>
</organism>